<comment type="pathway">
    <text evidence="2 5">Carbohydrate acid metabolism; D-glucarate degradation; 2,5-dioxopentanoate from D-glucarate: step 2/2.</text>
</comment>
<keyword evidence="9" id="KW-1185">Reference proteome</keyword>
<dbReference type="HAMAP" id="MF_00694">
    <property type="entry name" value="KDGDH"/>
    <property type="match status" value="1"/>
</dbReference>
<evidence type="ECO:0000256" key="7">
    <source>
        <dbReference type="PIRSR" id="PIRSR001365-1"/>
    </source>
</evidence>
<proteinExistence type="inferred from homology"/>
<dbReference type="GO" id="GO:0008840">
    <property type="term" value="F:4-hydroxy-tetrahydrodipicolinate synthase activity"/>
    <property type="evidence" value="ECO:0007669"/>
    <property type="project" value="TreeGrafter"/>
</dbReference>
<dbReference type="SMART" id="SM01130">
    <property type="entry name" value="DHDPS"/>
    <property type="match status" value="1"/>
</dbReference>
<dbReference type="OrthoDB" id="9778880at2"/>
<comment type="similarity">
    <text evidence="3 5 6">Belongs to the DapA family.</text>
</comment>
<dbReference type="Pfam" id="PF00701">
    <property type="entry name" value="DHDPS"/>
    <property type="match status" value="1"/>
</dbReference>
<dbReference type="PIRSF" id="PIRSF001365">
    <property type="entry name" value="DHDPS"/>
    <property type="match status" value="1"/>
</dbReference>
<comment type="catalytic activity">
    <reaction evidence="1 5">
        <text>5-dehydro-4-deoxy-D-glucarate + H(+) = 2,5-dioxopentanoate + CO2 + H2O</text>
        <dbReference type="Rhea" id="RHEA:24608"/>
        <dbReference type="ChEBI" id="CHEBI:15377"/>
        <dbReference type="ChEBI" id="CHEBI:15378"/>
        <dbReference type="ChEBI" id="CHEBI:16526"/>
        <dbReference type="ChEBI" id="CHEBI:42819"/>
        <dbReference type="ChEBI" id="CHEBI:58136"/>
        <dbReference type="EC" id="4.2.1.41"/>
    </reaction>
</comment>
<feature type="active site" description="Proton donor/acceptor" evidence="7">
    <location>
        <position position="138"/>
    </location>
</feature>
<dbReference type="EC" id="4.2.1.41" evidence="5"/>
<dbReference type="InterPro" id="IPR013785">
    <property type="entry name" value="Aldolase_TIM"/>
</dbReference>
<protein>
    <recommendedName>
        <fullName evidence="5">Probable 5-dehydro-4-deoxyglucarate dehydratase</fullName>
        <ecNumber evidence="5">4.2.1.41</ecNumber>
    </recommendedName>
    <alternativeName>
        <fullName evidence="5">5-keto-4-deoxy-glucarate dehydratase</fullName>
        <shortName evidence="5">KDGDH</shortName>
    </alternativeName>
</protein>
<comment type="caution">
    <text evidence="8">The sequence shown here is derived from an EMBL/GenBank/DDBJ whole genome shotgun (WGS) entry which is preliminary data.</text>
</comment>
<dbReference type="PANTHER" id="PTHR12128">
    <property type="entry name" value="DIHYDRODIPICOLINATE SYNTHASE"/>
    <property type="match status" value="1"/>
</dbReference>
<evidence type="ECO:0000313" key="8">
    <source>
        <dbReference type="EMBL" id="OAS82639.1"/>
    </source>
</evidence>
<dbReference type="GO" id="GO:0047448">
    <property type="term" value="F:5-dehydro-4-deoxyglucarate dehydratase activity"/>
    <property type="evidence" value="ECO:0007669"/>
    <property type="project" value="UniProtKB-UniRule"/>
</dbReference>
<organism evidence="8 9">
    <name type="scientific">Metabacillus litoralis</name>
    <dbReference type="NCBI Taxonomy" id="152268"/>
    <lineage>
        <taxon>Bacteria</taxon>
        <taxon>Bacillati</taxon>
        <taxon>Bacillota</taxon>
        <taxon>Bacilli</taxon>
        <taxon>Bacillales</taxon>
        <taxon>Bacillaceae</taxon>
        <taxon>Metabacillus</taxon>
    </lineage>
</organism>
<evidence type="ECO:0000256" key="2">
    <source>
        <dbReference type="ARBA" id="ARBA00004983"/>
    </source>
</evidence>
<dbReference type="NCBIfam" id="TIGR03249">
    <property type="entry name" value="KdgD"/>
    <property type="match status" value="1"/>
</dbReference>
<evidence type="ECO:0000256" key="4">
    <source>
        <dbReference type="ARBA" id="ARBA00023239"/>
    </source>
</evidence>
<dbReference type="PANTHER" id="PTHR12128:SF19">
    <property type="entry name" value="5-DEHYDRO-4-DEOXYGLUCARATE DEHYDRATASE 2-RELATED"/>
    <property type="match status" value="1"/>
</dbReference>
<evidence type="ECO:0000256" key="5">
    <source>
        <dbReference type="HAMAP-Rule" id="MF_00694"/>
    </source>
</evidence>
<dbReference type="Gene3D" id="3.20.20.70">
    <property type="entry name" value="Aldolase class I"/>
    <property type="match status" value="1"/>
</dbReference>
<evidence type="ECO:0000313" key="9">
    <source>
        <dbReference type="Proteomes" id="UP000078534"/>
    </source>
</evidence>
<dbReference type="RefSeq" id="WP_066340403.1">
    <property type="nucleotide sequence ID" value="NZ_LWSG01000045.1"/>
</dbReference>
<feature type="active site" description="Schiff-base intermediate with substrate" evidence="7">
    <location>
        <position position="163"/>
    </location>
</feature>
<gene>
    <name evidence="8" type="ORF">A6K24_12990</name>
</gene>
<dbReference type="InterPro" id="IPR002220">
    <property type="entry name" value="DapA-like"/>
</dbReference>
<evidence type="ECO:0000256" key="6">
    <source>
        <dbReference type="PIRNR" id="PIRNR001365"/>
    </source>
</evidence>
<dbReference type="AlphaFoldDB" id="A0A179SNY7"/>
<accession>A0A179SNY7</accession>
<dbReference type="Proteomes" id="UP000078534">
    <property type="component" value="Unassembled WGS sequence"/>
</dbReference>
<dbReference type="SUPFAM" id="SSF51569">
    <property type="entry name" value="Aldolase"/>
    <property type="match status" value="1"/>
</dbReference>
<dbReference type="STRING" id="152268.A6K24_12990"/>
<dbReference type="UniPathway" id="UPA00564">
    <property type="reaction ID" value="UER00628"/>
</dbReference>
<reference evidence="9" key="1">
    <citation type="submission" date="2016-04" db="EMBL/GenBank/DDBJ databases">
        <authorList>
            <person name="Lyu Z."/>
            <person name="Lyu W."/>
        </authorList>
    </citation>
    <scope>NUCLEOTIDE SEQUENCE [LARGE SCALE GENOMIC DNA]</scope>
    <source>
        <strain evidence="9">C44</strain>
    </source>
</reference>
<name>A0A179SNY7_9BACI</name>
<keyword evidence="4 5" id="KW-0456">Lyase</keyword>
<evidence type="ECO:0000256" key="1">
    <source>
        <dbReference type="ARBA" id="ARBA00001446"/>
    </source>
</evidence>
<evidence type="ECO:0000256" key="3">
    <source>
        <dbReference type="ARBA" id="ARBA00007592"/>
    </source>
</evidence>
<dbReference type="NCBIfam" id="NF002958">
    <property type="entry name" value="PRK03620.1"/>
    <property type="match status" value="1"/>
</dbReference>
<dbReference type="GO" id="GO:0042838">
    <property type="term" value="P:D-glucarate catabolic process"/>
    <property type="evidence" value="ECO:0007669"/>
    <property type="project" value="UniProtKB-UniRule"/>
</dbReference>
<sequence length="310" mass="34619">MTIERKAPTGILGFPVAPFNNSGKLDEKALERNVQFLIDEELSSIFIACGSGEFHALDKGEYQTMIEVALSVVSGKVPVYTGVGGNISQAIEQVKLSEDLGADGYLILPPYLIEGEQEGIFNYYKAILESSDLNAIVYQRDTAILQVETLQRLIEFPQVVGFKEGHGNMELTVEQTQTIGDRLEWINGMPFAEITMPSYVSLGYNTYSSAISNYIPHISRLYFKSLLEGNYQLVRDLYVDVLLPINRIRKSRKGYAVSLIKAGMEIVGLPVGNTVRPPISQVEKEHYKALEQIIRSAFDKYPVDNKEVSH</sequence>
<dbReference type="InterPro" id="IPR017655">
    <property type="entry name" value="Dehydro-deoxyglucarate_dehyd"/>
</dbReference>
<dbReference type="EMBL" id="LWSG01000045">
    <property type="protein sequence ID" value="OAS82639.1"/>
    <property type="molecule type" value="Genomic_DNA"/>
</dbReference>